<dbReference type="GO" id="GO:0005789">
    <property type="term" value="C:endoplasmic reticulum membrane"/>
    <property type="evidence" value="ECO:0007669"/>
    <property type="project" value="TreeGrafter"/>
</dbReference>
<dbReference type="SUPFAM" id="SSF53448">
    <property type="entry name" value="Nucleotide-diphospho-sugar transferases"/>
    <property type="match status" value="1"/>
</dbReference>
<comment type="caution">
    <text evidence="2">The sequence shown here is derived from an EMBL/GenBank/DDBJ whole genome shotgun (WGS) entry which is preliminary data.</text>
</comment>
<organism evidence="2 3">
    <name type="scientific">Meganyctiphanes norvegica</name>
    <name type="common">Northern krill</name>
    <name type="synonym">Thysanopoda norvegica</name>
    <dbReference type="NCBI Taxonomy" id="48144"/>
    <lineage>
        <taxon>Eukaryota</taxon>
        <taxon>Metazoa</taxon>
        <taxon>Ecdysozoa</taxon>
        <taxon>Arthropoda</taxon>
        <taxon>Crustacea</taxon>
        <taxon>Multicrustacea</taxon>
        <taxon>Malacostraca</taxon>
        <taxon>Eumalacostraca</taxon>
        <taxon>Eucarida</taxon>
        <taxon>Euphausiacea</taxon>
        <taxon>Euphausiidae</taxon>
        <taxon>Meganyctiphanes</taxon>
    </lineage>
</organism>
<evidence type="ECO:0000313" key="2">
    <source>
        <dbReference type="EMBL" id="CAL4061057.1"/>
    </source>
</evidence>
<keyword evidence="1" id="KW-0472">Membrane</keyword>
<feature type="non-terminal residue" evidence="2">
    <location>
        <position position="1"/>
    </location>
</feature>
<sequence>SCVATAASRARLILHSGMLRCRIVGQIALLLALAIYLMFFFGGKETKETDNRSNSALNGLKEDRGLLSQVQDAEPLSNQENDLLYRAPIDVAFIFTHAKDNNPLQYKMRVAVGTLLQASSAPLRLHLITDNEGFEIASTIIHEVQTSIQFGTQHVKMVYVSAEDFIPEIKDSVLVLQDFFTSSHDAYYRDALFFFAIHMDKLLPGLQRVILMDLDIKVKGDIAELHSYFDRFSSTHIMGLAHEQSPVYRHLLSLYRNKHPDTLLGGPVKDGGFPGYNSGVMLIDIPKLQESTVLKKYLSRSKLTEKTNEYNFHGHLGDQDLYTLIAFDHPELFYSLPCEWNKQLCDWWRDHGYSKVFDDYFTCEGELKIIHGNCKTEIPDNL</sequence>
<reference evidence="2 3" key="1">
    <citation type="submission" date="2024-05" db="EMBL/GenBank/DDBJ databases">
        <authorList>
            <person name="Wallberg A."/>
        </authorList>
    </citation>
    <scope>NUCLEOTIDE SEQUENCE [LARGE SCALE GENOMIC DNA]</scope>
</reference>
<dbReference type="Pfam" id="PF01501">
    <property type="entry name" value="Glyco_transf_8"/>
    <property type="match status" value="1"/>
</dbReference>
<keyword evidence="1" id="KW-0812">Transmembrane</keyword>
<feature type="transmembrane region" description="Helical" evidence="1">
    <location>
        <begin position="23"/>
        <end position="42"/>
    </location>
</feature>
<dbReference type="EMBL" id="CAXKWB010000509">
    <property type="protein sequence ID" value="CAL4061057.1"/>
    <property type="molecule type" value="Genomic_DNA"/>
</dbReference>
<dbReference type="AlphaFoldDB" id="A0AAV2PLY0"/>
<accession>A0AAV2PLY0</accession>
<name>A0AAV2PLY0_MEGNR</name>
<dbReference type="InterPro" id="IPR029044">
    <property type="entry name" value="Nucleotide-diphossugar_trans"/>
</dbReference>
<dbReference type="Gene3D" id="3.90.550.10">
    <property type="entry name" value="Spore Coat Polysaccharide Biosynthesis Protein SpsA, Chain A"/>
    <property type="match status" value="1"/>
</dbReference>
<protein>
    <recommendedName>
        <fullName evidence="4">Xyloside xylosyltransferase 1</fullName>
    </recommendedName>
</protein>
<keyword evidence="1" id="KW-1133">Transmembrane helix</keyword>
<keyword evidence="3" id="KW-1185">Reference proteome</keyword>
<dbReference type="InterPro" id="IPR042465">
    <property type="entry name" value="XXLT1"/>
</dbReference>
<evidence type="ECO:0008006" key="4">
    <source>
        <dbReference type="Google" id="ProtNLM"/>
    </source>
</evidence>
<evidence type="ECO:0000313" key="3">
    <source>
        <dbReference type="Proteomes" id="UP001497623"/>
    </source>
</evidence>
<feature type="non-terminal residue" evidence="2">
    <location>
        <position position="382"/>
    </location>
</feature>
<dbReference type="Proteomes" id="UP001497623">
    <property type="component" value="Unassembled WGS sequence"/>
</dbReference>
<gene>
    <name evidence="2" type="ORF">MNOR_LOCUS1807</name>
</gene>
<dbReference type="InterPro" id="IPR002495">
    <property type="entry name" value="Glyco_trans_8"/>
</dbReference>
<dbReference type="PANTHER" id="PTHR46612:SF1">
    <property type="entry name" value="XYLOSIDE XYLOSYLTRANSFERASE 1"/>
    <property type="match status" value="1"/>
</dbReference>
<evidence type="ECO:0000256" key="1">
    <source>
        <dbReference type="SAM" id="Phobius"/>
    </source>
</evidence>
<dbReference type="PANTHER" id="PTHR46612">
    <property type="entry name" value="XYLOSIDE XYLOSYLTRANSFERASE 1"/>
    <property type="match status" value="1"/>
</dbReference>
<dbReference type="GO" id="GO:0140560">
    <property type="term" value="F:xylosyl alpha-1,3-xylosyltransferase activity"/>
    <property type="evidence" value="ECO:0007669"/>
    <property type="project" value="TreeGrafter"/>
</dbReference>
<proteinExistence type="predicted"/>
<dbReference type="GO" id="GO:0016266">
    <property type="term" value="P:protein O-linked glycosylation via N-acetyl-galactosamine"/>
    <property type="evidence" value="ECO:0007669"/>
    <property type="project" value="TreeGrafter"/>
</dbReference>